<dbReference type="Gene3D" id="3.40.50.720">
    <property type="entry name" value="NAD(P)-binding Rossmann-like Domain"/>
    <property type="match status" value="1"/>
</dbReference>
<dbReference type="InterPro" id="IPR020843">
    <property type="entry name" value="ER"/>
</dbReference>
<feature type="domain" description="Enoyl reductase (ER)" evidence="4">
    <location>
        <begin position="85"/>
        <end position="446"/>
    </location>
</feature>
<dbReference type="SUPFAM" id="SSF50129">
    <property type="entry name" value="GroES-like"/>
    <property type="match status" value="1"/>
</dbReference>
<evidence type="ECO:0000259" key="4">
    <source>
        <dbReference type="SMART" id="SM00829"/>
    </source>
</evidence>
<proteinExistence type="inferred from homology"/>
<dbReference type="Gene3D" id="3.90.180.10">
    <property type="entry name" value="Medium-chain alcohol dehydrogenases, catalytic domain"/>
    <property type="match status" value="1"/>
</dbReference>
<gene>
    <name evidence="5" type="ORF">PVAG01_08398</name>
</gene>
<dbReference type="Pfam" id="PF00107">
    <property type="entry name" value="ADH_zinc_N"/>
    <property type="match status" value="1"/>
</dbReference>
<evidence type="ECO:0000256" key="2">
    <source>
        <dbReference type="ARBA" id="ARBA00023002"/>
    </source>
</evidence>
<dbReference type="EMBL" id="JBFCZG010000007">
    <property type="protein sequence ID" value="KAL3419899.1"/>
    <property type="molecule type" value="Genomic_DNA"/>
</dbReference>
<name>A0ABR4P9B4_9HELO</name>
<dbReference type="InterPro" id="IPR011032">
    <property type="entry name" value="GroES-like_sf"/>
</dbReference>
<dbReference type="CDD" id="cd08249">
    <property type="entry name" value="enoyl_reductase_like"/>
    <property type="match status" value="1"/>
</dbReference>
<evidence type="ECO:0000313" key="6">
    <source>
        <dbReference type="Proteomes" id="UP001629113"/>
    </source>
</evidence>
<dbReference type="InterPro" id="IPR013149">
    <property type="entry name" value="ADH-like_C"/>
</dbReference>
<dbReference type="SUPFAM" id="SSF51735">
    <property type="entry name" value="NAD(P)-binding Rossmann-fold domains"/>
    <property type="match status" value="1"/>
</dbReference>
<evidence type="ECO:0000256" key="3">
    <source>
        <dbReference type="SAM" id="MobiDB-lite"/>
    </source>
</evidence>
<sequence length="448" mass="49055">MGSCVSGFKEGHQMQQQPQIHAGVLSTPPDTPPFASNSKRTHSDENLDKTEEEGIVPSREIRCSADESSVNLEVLQQQSVLLLHGVKQRYVYTTNQDIPKLQNENEMLVRVEAIGLNPIDWKAPDFGFGLPALPRISGRDLAGKIVRASAKRSRFQKGDSVIGVSTDYRDSRKSAYQEYAVVPTFNACRIPHHLSFINAAPVGVAFVAGALALGICMGLRFSECGRNPGPDILQTIRSLPRETLPKDVREECFDHLNEDERVQSGEWLVIWGGSSASGCCAVQLAKLVGLKVIAVVDIARSGERMLKYGADLLVDRHDTARAVEIVKSITKGRLRFGFDTRGRESATLLAQAMQNDAQAGTRSHLVGLTGLPKEPTEGVVYHSVPIKVFHEVPTVGDGLMLWLEQLLEKRLIFTPEVQIAEGGLEGINNALDRLRDGTVNGPRIVVIL</sequence>
<comment type="similarity">
    <text evidence="1">Belongs to the zinc-containing alcohol dehydrogenase family.</text>
</comment>
<feature type="region of interest" description="Disordered" evidence="3">
    <location>
        <begin position="1"/>
        <end position="53"/>
    </location>
</feature>
<dbReference type="PANTHER" id="PTHR45348">
    <property type="entry name" value="HYPOTHETICAL OXIDOREDUCTASE (EUROFUNG)"/>
    <property type="match status" value="1"/>
</dbReference>
<dbReference type="InterPro" id="IPR047122">
    <property type="entry name" value="Trans-enoyl_RdTase-like"/>
</dbReference>
<organism evidence="5 6">
    <name type="scientific">Phlyctema vagabunda</name>
    <dbReference type="NCBI Taxonomy" id="108571"/>
    <lineage>
        <taxon>Eukaryota</taxon>
        <taxon>Fungi</taxon>
        <taxon>Dikarya</taxon>
        <taxon>Ascomycota</taxon>
        <taxon>Pezizomycotina</taxon>
        <taxon>Leotiomycetes</taxon>
        <taxon>Helotiales</taxon>
        <taxon>Dermateaceae</taxon>
        <taxon>Phlyctema</taxon>
    </lineage>
</organism>
<dbReference type="SMART" id="SM00829">
    <property type="entry name" value="PKS_ER"/>
    <property type="match status" value="1"/>
</dbReference>
<evidence type="ECO:0000313" key="5">
    <source>
        <dbReference type="EMBL" id="KAL3419899.1"/>
    </source>
</evidence>
<dbReference type="Pfam" id="PF08240">
    <property type="entry name" value="ADH_N"/>
    <property type="match status" value="1"/>
</dbReference>
<dbReference type="InterPro" id="IPR036291">
    <property type="entry name" value="NAD(P)-bd_dom_sf"/>
</dbReference>
<accession>A0ABR4P9B4</accession>
<dbReference type="Proteomes" id="UP001629113">
    <property type="component" value="Unassembled WGS sequence"/>
</dbReference>
<dbReference type="InterPro" id="IPR013154">
    <property type="entry name" value="ADH-like_N"/>
</dbReference>
<protein>
    <submittedName>
        <fullName evidence="5">Alcohol dehydrogenase GroES-like domain-containing protein</fullName>
    </submittedName>
</protein>
<comment type="caution">
    <text evidence="5">The sequence shown here is derived from an EMBL/GenBank/DDBJ whole genome shotgun (WGS) entry which is preliminary data.</text>
</comment>
<evidence type="ECO:0000256" key="1">
    <source>
        <dbReference type="ARBA" id="ARBA00008072"/>
    </source>
</evidence>
<reference evidence="5 6" key="1">
    <citation type="submission" date="2024-06" db="EMBL/GenBank/DDBJ databases">
        <title>Complete genome of Phlyctema vagabunda strain 19-DSS-EL-015.</title>
        <authorList>
            <person name="Fiorenzani C."/>
        </authorList>
    </citation>
    <scope>NUCLEOTIDE SEQUENCE [LARGE SCALE GENOMIC DNA]</scope>
    <source>
        <strain evidence="5 6">19-DSS-EL-015</strain>
    </source>
</reference>
<dbReference type="PANTHER" id="PTHR45348:SF2">
    <property type="entry name" value="ZINC-TYPE ALCOHOL DEHYDROGENASE-LIKE PROTEIN C2E1P3.01"/>
    <property type="match status" value="1"/>
</dbReference>
<keyword evidence="2" id="KW-0560">Oxidoreductase</keyword>
<keyword evidence="6" id="KW-1185">Reference proteome</keyword>